<dbReference type="Proteomes" id="UP000639772">
    <property type="component" value="Unassembled WGS sequence"/>
</dbReference>
<comment type="caution">
    <text evidence="1">The sequence shown here is derived from an EMBL/GenBank/DDBJ whole genome shotgun (WGS) entry which is preliminary data.</text>
</comment>
<protein>
    <submittedName>
        <fullName evidence="1">Uncharacterized protein</fullName>
    </submittedName>
</protein>
<sequence>MSALSSDGQGDKAAGKRATCLERLNEGVEIGDGEADVVTAGKKLRISDEGSRWCLSGLPPAA</sequence>
<accession>A0A835QFG5</accession>
<reference evidence="1 2" key="1">
    <citation type="journal article" date="2020" name="Nat. Food">
        <title>A phased Vanilla planifolia genome enables genetic improvement of flavour and production.</title>
        <authorList>
            <person name="Hasing T."/>
            <person name="Tang H."/>
            <person name="Brym M."/>
            <person name="Khazi F."/>
            <person name="Huang T."/>
            <person name="Chambers A.H."/>
        </authorList>
    </citation>
    <scope>NUCLEOTIDE SEQUENCE [LARGE SCALE GENOMIC DNA]</scope>
    <source>
        <tissue evidence="1">Leaf</tissue>
    </source>
</reference>
<dbReference type="AlphaFoldDB" id="A0A835QFG5"/>
<evidence type="ECO:0000313" key="2">
    <source>
        <dbReference type="Proteomes" id="UP000639772"/>
    </source>
</evidence>
<proteinExistence type="predicted"/>
<dbReference type="EMBL" id="JADCNM010000008">
    <property type="protein sequence ID" value="KAG0472250.1"/>
    <property type="molecule type" value="Genomic_DNA"/>
</dbReference>
<organism evidence="1 2">
    <name type="scientific">Vanilla planifolia</name>
    <name type="common">Vanilla</name>
    <dbReference type="NCBI Taxonomy" id="51239"/>
    <lineage>
        <taxon>Eukaryota</taxon>
        <taxon>Viridiplantae</taxon>
        <taxon>Streptophyta</taxon>
        <taxon>Embryophyta</taxon>
        <taxon>Tracheophyta</taxon>
        <taxon>Spermatophyta</taxon>
        <taxon>Magnoliopsida</taxon>
        <taxon>Liliopsida</taxon>
        <taxon>Asparagales</taxon>
        <taxon>Orchidaceae</taxon>
        <taxon>Vanilloideae</taxon>
        <taxon>Vanilleae</taxon>
        <taxon>Vanilla</taxon>
    </lineage>
</organism>
<name>A0A835QFG5_VANPL</name>
<gene>
    <name evidence="1" type="ORF">HPP92_016796</name>
</gene>
<evidence type="ECO:0000313" key="1">
    <source>
        <dbReference type="EMBL" id="KAG0472250.1"/>
    </source>
</evidence>